<sequence length="115" mass="13678">MWEGSTRPENLATVRHLVLHMHAIIGGYGHLLECKLRLWDYFCTYQDPANPKHYLDFLSQIKAKSIQCQNRRKTSVTYEDRSIKVLNEFDGLVLQQDDLYMLFIFLVCWIRAPWD</sequence>
<name>A0AAN9KUK7_CANGL</name>
<dbReference type="EMBL" id="JAYMYQ010000006">
    <property type="protein sequence ID" value="KAK7324160.1"/>
    <property type="molecule type" value="Genomic_DNA"/>
</dbReference>
<accession>A0AAN9KUK7</accession>
<dbReference type="Proteomes" id="UP001367508">
    <property type="component" value="Unassembled WGS sequence"/>
</dbReference>
<reference evidence="1 2" key="1">
    <citation type="submission" date="2024-01" db="EMBL/GenBank/DDBJ databases">
        <title>The genomes of 5 underutilized Papilionoideae crops provide insights into root nodulation and disease resistanc.</title>
        <authorList>
            <person name="Jiang F."/>
        </authorList>
    </citation>
    <scope>NUCLEOTIDE SEQUENCE [LARGE SCALE GENOMIC DNA]</scope>
    <source>
        <strain evidence="1">LVBAO_FW01</strain>
        <tissue evidence="1">Leaves</tissue>
    </source>
</reference>
<evidence type="ECO:0000313" key="2">
    <source>
        <dbReference type="Proteomes" id="UP001367508"/>
    </source>
</evidence>
<proteinExistence type="predicted"/>
<organism evidence="1 2">
    <name type="scientific">Canavalia gladiata</name>
    <name type="common">Sword bean</name>
    <name type="synonym">Dolichos gladiatus</name>
    <dbReference type="NCBI Taxonomy" id="3824"/>
    <lineage>
        <taxon>Eukaryota</taxon>
        <taxon>Viridiplantae</taxon>
        <taxon>Streptophyta</taxon>
        <taxon>Embryophyta</taxon>
        <taxon>Tracheophyta</taxon>
        <taxon>Spermatophyta</taxon>
        <taxon>Magnoliopsida</taxon>
        <taxon>eudicotyledons</taxon>
        <taxon>Gunneridae</taxon>
        <taxon>Pentapetalae</taxon>
        <taxon>rosids</taxon>
        <taxon>fabids</taxon>
        <taxon>Fabales</taxon>
        <taxon>Fabaceae</taxon>
        <taxon>Papilionoideae</taxon>
        <taxon>50 kb inversion clade</taxon>
        <taxon>NPAAA clade</taxon>
        <taxon>indigoferoid/millettioid clade</taxon>
        <taxon>Phaseoleae</taxon>
        <taxon>Canavalia</taxon>
    </lineage>
</organism>
<evidence type="ECO:0000313" key="1">
    <source>
        <dbReference type="EMBL" id="KAK7324160.1"/>
    </source>
</evidence>
<comment type="caution">
    <text evidence="1">The sequence shown here is derived from an EMBL/GenBank/DDBJ whole genome shotgun (WGS) entry which is preliminary data.</text>
</comment>
<protein>
    <submittedName>
        <fullName evidence="1">Uncharacterized protein</fullName>
    </submittedName>
</protein>
<dbReference type="AlphaFoldDB" id="A0AAN9KUK7"/>
<gene>
    <name evidence="1" type="ORF">VNO77_27683</name>
</gene>
<keyword evidence="2" id="KW-1185">Reference proteome</keyword>